<dbReference type="EMBL" id="CP021111">
    <property type="protein sequence ID" value="ARP94642.1"/>
    <property type="molecule type" value="Genomic_DNA"/>
</dbReference>
<evidence type="ECO:0000256" key="6">
    <source>
        <dbReference type="ARBA" id="ARBA00022822"/>
    </source>
</evidence>
<dbReference type="InterPro" id="IPR044643">
    <property type="entry name" value="TrpF_fam"/>
</dbReference>
<dbReference type="Pfam" id="PF00697">
    <property type="entry name" value="PRAI"/>
    <property type="match status" value="1"/>
</dbReference>
<evidence type="ECO:0000313" key="11">
    <source>
        <dbReference type="EMBL" id="ARP94642.1"/>
    </source>
</evidence>
<evidence type="ECO:0000256" key="2">
    <source>
        <dbReference type="ARBA" id="ARBA00004664"/>
    </source>
</evidence>
<keyword evidence="5 9" id="KW-0028">Amino-acid biosynthesis</keyword>
<dbReference type="Gene3D" id="3.20.20.70">
    <property type="entry name" value="Aldolase class I"/>
    <property type="match status" value="1"/>
</dbReference>
<dbReference type="CDD" id="cd00405">
    <property type="entry name" value="PRAI"/>
    <property type="match status" value="1"/>
</dbReference>
<evidence type="ECO:0000259" key="10">
    <source>
        <dbReference type="Pfam" id="PF00697"/>
    </source>
</evidence>
<accession>A0A1W6ZBL5</accession>
<dbReference type="AlphaFoldDB" id="A0A1W6ZBL5"/>
<comment type="similarity">
    <text evidence="9">Belongs to the TrpF family.</text>
</comment>
<dbReference type="STRING" id="463040.CAL15_09725"/>
<dbReference type="NCBIfam" id="NF002299">
    <property type="entry name" value="PRK01222.1-6"/>
    <property type="match status" value="1"/>
</dbReference>
<dbReference type="PANTHER" id="PTHR42894:SF1">
    <property type="entry name" value="N-(5'-PHOSPHORIBOSYL)ANTHRANILATE ISOMERASE"/>
    <property type="match status" value="1"/>
</dbReference>
<dbReference type="PANTHER" id="PTHR42894">
    <property type="entry name" value="N-(5'-PHOSPHORIBOSYL)ANTHRANILATE ISOMERASE"/>
    <property type="match status" value="1"/>
</dbReference>
<dbReference type="EC" id="5.3.1.24" evidence="3 9"/>
<gene>
    <name evidence="9" type="primary">trpF</name>
    <name evidence="11" type="ORF">CAL15_09725</name>
</gene>
<comment type="catalytic activity">
    <reaction evidence="1 9">
        <text>N-(5-phospho-beta-D-ribosyl)anthranilate = 1-(2-carboxyphenylamino)-1-deoxy-D-ribulose 5-phosphate</text>
        <dbReference type="Rhea" id="RHEA:21540"/>
        <dbReference type="ChEBI" id="CHEBI:18277"/>
        <dbReference type="ChEBI" id="CHEBI:58613"/>
        <dbReference type="EC" id="5.3.1.24"/>
    </reaction>
</comment>
<dbReference type="HAMAP" id="MF_00135">
    <property type="entry name" value="PRAI"/>
    <property type="match status" value="1"/>
</dbReference>
<evidence type="ECO:0000256" key="1">
    <source>
        <dbReference type="ARBA" id="ARBA00001164"/>
    </source>
</evidence>
<dbReference type="GO" id="GO:0004640">
    <property type="term" value="F:phosphoribosylanthranilate isomerase activity"/>
    <property type="evidence" value="ECO:0007669"/>
    <property type="project" value="UniProtKB-UniRule"/>
</dbReference>
<proteinExistence type="inferred from homology"/>
<dbReference type="InterPro" id="IPR001240">
    <property type="entry name" value="PRAI_dom"/>
</dbReference>
<dbReference type="GO" id="GO:0000162">
    <property type="term" value="P:L-tryptophan biosynthetic process"/>
    <property type="evidence" value="ECO:0007669"/>
    <property type="project" value="UniProtKB-UniRule"/>
</dbReference>
<feature type="domain" description="N-(5'phosphoribosyl) anthranilate isomerase (PRAI)" evidence="10">
    <location>
        <begin position="5"/>
        <end position="208"/>
    </location>
</feature>
<keyword evidence="8 9" id="KW-0413">Isomerase</keyword>
<evidence type="ECO:0000256" key="9">
    <source>
        <dbReference type="HAMAP-Rule" id="MF_00135"/>
    </source>
</evidence>
<dbReference type="Proteomes" id="UP000194161">
    <property type="component" value="Chromosome"/>
</dbReference>
<protein>
    <recommendedName>
        <fullName evidence="4 9">N-(5'-phosphoribosyl)anthranilate isomerase</fullName>
        <shortName evidence="9">PRAI</shortName>
        <ecNumber evidence="3 9">5.3.1.24</ecNumber>
    </recommendedName>
</protein>
<reference evidence="11 12" key="1">
    <citation type="submission" date="2017-05" db="EMBL/GenBank/DDBJ databases">
        <title>Complete and WGS of Bordetella genogroups.</title>
        <authorList>
            <person name="Spilker T."/>
            <person name="LiPuma J."/>
        </authorList>
    </citation>
    <scope>NUCLEOTIDE SEQUENCE [LARGE SCALE GENOMIC DNA]</scope>
    <source>
        <strain evidence="11 12">AU7206</strain>
    </source>
</reference>
<dbReference type="InterPro" id="IPR013785">
    <property type="entry name" value="Aldolase_TIM"/>
</dbReference>
<evidence type="ECO:0000256" key="8">
    <source>
        <dbReference type="ARBA" id="ARBA00023235"/>
    </source>
</evidence>
<keyword evidence="6 9" id="KW-0822">Tryptophan biosynthesis</keyword>
<organism evidence="11 12">
    <name type="scientific">Bordetella genomosp. 13</name>
    <dbReference type="NCBI Taxonomy" id="463040"/>
    <lineage>
        <taxon>Bacteria</taxon>
        <taxon>Pseudomonadati</taxon>
        <taxon>Pseudomonadota</taxon>
        <taxon>Betaproteobacteria</taxon>
        <taxon>Burkholderiales</taxon>
        <taxon>Alcaligenaceae</taxon>
        <taxon>Bordetella</taxon>
    </lineage>
</organism>
<evidence type="ECO:0000313" key="12">
    <source>
        <dbReference type="Proteomes" id="UP000194161"/>
    </source>
</evidence>
<keyword evidence="7 9" id="KW-0057">Aromatic amino acid biosynthesis</keyword>
<evidence type="ECO:0000256" key="7">
    <source>
        <dbReference type="ARBA" id="ARBA00023141"/>
    </source>
</evidence>
<dbReference type="KEGG" id="bgm:CAL15_09725"/>
<dbReference type="InterPro" id="IPR011060">
    <property type="entry name" value="RibuloseP-bd_barrel"/>
</dbReference>
<evidence type="ECO:0000256" key="3">
    <source>
        <dbReference type="ARBA" id="ARBA00012572"/>
    </source>
</evidence>
<dbReference type="OrthoDB" id="9796196at2"/>
<dbReference type="UniPathway" id="UPA00035">
    <property type="reaction ID" value="UER00042"/>
</dbReference>
<dbReference type="SUPFAM" id="SSF51366">
    <property type="entry name" value="Ribulose-phoshate binding barrel"/>
    <property type="match status" value="1"/>
</dbReference>
<sequence length="219" mass="23133">MRTRIKICGLTREADLEAAIQAGADAVGFVFYPGSKRYLAPARAAELRRRVPAFVDVVALTVNASHADMRAILDEVGPDLLQFHGDESPEECRLHARRYLRAFRVGAPGLESAAALAAHCAQYGDAAGWLYDSYSAGYGGSGLAFDRALLAPVQAAAAARPVVLAGGLTPDNVAHAVRDVRPWAVDVSSGVEEGPGVKSAARIRAFADAVRQADADLHN</sequence>
<name>A0A1W6ZBL5_9BORD</name>
<dbReference type="RefSeq" id="WP_086078408.1">
    <property type="nucleotide sequence ID" value="NZ_CP021111.1"/>
</dbReference>
<comment type="pathway">
    <text evidence="2 9">Amino-acid biosynthesis; L-tryptophan biosynthesis; L-tryptophan from chorismate: step 3/5.</text>
</comment>
<evidence type="ECO:0000256" key="4">
    <source>
        <dbReference type="ARBA" id="ARBA00022272"/>
    </source>
</evidence>
<dbReference type="NCBIfam" id="NF002298">
    <property type="entry name" value="PRK01222.1-4"/>
    <property type="match status" value="1"/>
</dbReference>
<evidence type="ECO:0000256" key="5">
    <source>
        <dbReference type="ARBA" id="ARBA00022605"/>
    </source>
</evidence>
<keyword evidence="12" id="KW-1185">Reference proteome</keyword>